<proteinExistence type="predicted"/>
<dbReference type="GO" id="GO:0005829">
    <property type="term" value="C:cytosol"/>
    <property type="evidence" value="ECO:0007669"/>
    <property type="project" value="TreeGrafter"/>
</dbReference>
<dbReference type="EMBL" id="AGCU01032888">
    <property type="status" value="NOT_ANNOTATED_CDS"/>
    <property type="molecule type" value="Genomic_DNA"/>
</dbReference>
<evidence type="ECO:0000313" key="1">
    <source>
        <dbReference type="Ensembl" id="ENSPSIP00000010487.1"/>
    </source>
</evidence>
<dbReference type="PANTHER" id="PTHR13608:SF3">
    <property type="entry name" value="ARMADILLO-LIKE HELICAL DOMAIN-CONTAINING PROTEIN 3"/>
    <property type="match status" value="1"/>
</dbReference>
<dbReference type="EMBL" id="AGCU01032890">
    <property type="status" value="NOT_ANNOTATED_CDS"/>
    <property type="molecule type" value="Genomic_DNA"/>
</dbReference>
<dbReference type="EMBL" id="AGCU01032887">
    <property type="status" value="NOT_ANNOTATED_CDS"/>
    <property type="molecule type" value="Genomic_DNA"/>
</dbReference>
<keyword evidence="2" id="KW-1185">Reference proteome</keyword>
<dbReference type="STRING" id="13735.ENSPSIP00000010487"/>
<dbReference type="AlphaFoldDB" id="K7FR27"/>
<reference evidence="2" key="2">
    <citation type="journal article" date="2013" name="Nat. Genet.">
        <title>The draft genomes of soft-shell turtle and green sea turtle yield insights into the development and evolution of the turtle-specific body plan.</title>
        <authorList>
            <person name="Wang Z."/>
            <person name="Pascual-Anaya J."/>
            <person name="Zadissa A."/>
            <person name="Li W."/>
            <person name="Niimura Y."/>
            <person name="Huang Z."/>
            <person name="Li C."/>
            <person name="White S."/>
            <person name="Xiong Z."/>
            <person name="Fang D."/>
            <person name="Wang B."/>
            <person name="Ming Y."/>
            <person name="Chen Y."/>
            <person name="Zheng Y."/>
            <person name="Kuraku S."/>
            <person name="Pignatelli M."/>
            <person name="Herrero J."/>
            <person name="Beal K."/>
            <person name="Nozawa M."/>
            <person name="Li Q."/>
            <person name="Wang J."/>
            <person name="Zhang H."/>
            <person name="Yu L."/>
            <person name="Shigenobu S."/>
            <person name="Wang J."/>
            <person name="Liu J."/>
            <person name="Flicek P."/>
            <person name="Searle S."/>
            <person name="Wang J."/>
            <person name="Kuratani S."/>
            <person name="Yin Y."/>
            <person name="Aken B."/>
            <person name="Zhang G."/>
            <person name="Irie N."/>
        </authorList>
    </citation>
    <scope>NUCLEOTIDE SEQUENCE [LARGE SCALE GENOMIC DNA]</scope>
    <source>
        <strain evidence="2">Daiwa-1</strain>
    </source>
</reference>
<dbReference type="GeneTree" id="ENSGT00390000002554"/>
<dbReference type="PANTHER" id="PTHR13608">
    <property type="entry name" value="ARMADILLO-LIKE HELICAL DOMAIN-CONTAINING PROTEIN 3"/>
    <property type="match status" value="1"/>
</dbReference>
<protein>
    <recommendedName>
        <fullName evidence="3">ARMD3 protein</fullName>
    </recommendedName>
</protein>
<dbReference type="eggNOG" id="KOG4654">
    <property type="taxonomic scope" value="Eukaryota"/>
</dbReference>
<accession>K7FR27</accession>
<evidence type="ECO:0008006" key="3">
    <source>
        <dbReference type="Google" id="ProtNLM"/>
    </source>
</evidence>
<reference evidence="1" key="4">
    <citation type="submission" date="2025-09" db="UniProtKB">
        <authorList>
            <consortium name="Ensembl"/>
        </authorList>
    </citation>
    <scope>IDENTIFICATION</scope>
</reference>
<dbReference type="HOGENOM" id="CLU_1345957_0_0_1"/>
<evidence type="ECO:0000313" key="2">
    <source>
        <dbReference type="Proteomes" id="UP000007267"/>
    </source>
</evidence>
<name>K7FR27_PELSI</name>
<reference evidence="1" key="3">
    <citation type="submission" date="2025-08" db="UniProtKB">
        <authorList>
            <consortium name="Ensembl"/>
        </authorList>
    </citation>
    <scope>IDENTIFICATION</scope>
</reference>
<dbReference type="EMBL" id="AGCU01032891">
    <property type="status" value="NOT_ANNOTATED_CDS"/>
    <property type="molecule type" value="Genomic_DNA"/>
</dbReference>
<organism evidence="1 2">
    <name type="scientific">Pelodiscus sinensis</name>
    <name type="common">Chinese softshell turtle</name>
    <name type="synonym">Trionyx sinensis</name>
    <dbReference type="NCBI Taxonomy" id="13735"/>
    <lineage>
        <taxon>Eukaryota</taxon>
        <taxon>Metazoa</taxon>
        <taxon>Chordata</taxon>
        <taxon>Craniata</taxon>
        <taxon>Vertebrata</taxon>
        <taxon>Euteleostomi</taxon>
        <taxon>Archelosauria</taxon>
        <taxon>Testudinata</taxon>
        <taxon>Testudines</taxon>
        <taxon>Cryptodira</taxon>
        <taxon>Trionychia</taxon>
        <taxon>Trionychidae</taxon>
        <taxon>Pelodiscus</taxon>
    </lineage>
</organism>
<reference evidence="2" key="1">
    <citation type="submission" date="2011-10" db="EMBL/GenBank/DDBJ databases">
        <authorList>
            <consortium name="Soft-shell Turtle Genome Consortium"/>
        </authorList>
    </citation>
    <scope>NUCLEOTIDE SEQUENCE [LARGE SCALE GENOMIC DNA]</scope>
    <source>
        <strain evidence="2">Daiwa-1</strain>
    </source>
</reference>
<dbReference type="InterPro" id="IPR039868">
    <property type="entry name" value="ARMD3-like"/>
</dbReference>
<dbReference type="EMBL" id="AGCU01032889">
    <property type="status" value="NOT_ANNOTATED_CDS"/>
    <property type="molecule type" value="Genomic_DNA"/>
</dbReference>
<dbReference type="Proteomes" id="UP000007267">
    <property type="component" value="Unassembled WGS sequence"/>
</dbReference>
<sequence>MAQAEKKGGLLWKSSASKKPLKEKVVLMYDEIFLVRTGPLPLHGVARFGPRGLGGAPRAGRAMAQAEKKGGLLWKSSASKKPLKEKVVLMYDEIFLTEDPSKCSPRFWEELFLMKVNLEYLESKLESLDGEELMKIKENINCLFQHCIQALGEEHPIRVVNALQVPARRAGEAGGEHPIPVVNVLQVPARRAGEAGGEHPIPVV</sequence>
<dbReference type="Ensembl" id="ENSPSIT00000010540.1">
    <property type="protein sequence ID" value="ENSPSIP00000010487.1"/>
    <property type="gene ID" value="ENSPSIG00000009522.1"/>
</dbReference>